<dbReference type="BioCyc" id="TSAC1094508:GLMA-2456-MONOMER"/>
<dbReference type="NCBIfam" id="TIGR01537">
    <property type="entry name" value="portal_HK97"/>
    <property type="match status" value="1"/>
</dbReference>
<dbReference type="InterPro" id="IPR006944">
    <property type="entry name" value="Phage/GTA_portal"/>
</dbReference>
<dbReference type="InterPro" id="IPR006427">
    <property type="entry name" value="Portal_HK97"/>
</dbReference>
<reference evidence="1 2" key="1">
    <citation type="journal article" date="2014" name="Appl. Environ. Microbiol.">
        <title>Profile of Secreted Hydrolases, Associated Proteins, and SlpA in Thermoanaerobacterium saccharolyticum during the Degradation of Hemicellulose.</title>
        <authorList>
            <person name="Currie D.H."/>
            <person name="Guss A.M."/>
            <person name="Herring C.D."/>
            <person name="Giannone R.J."/>
            <person name="Johnson C.M."/>
            <person name="Lankford P.K."/>
            <person name="Brown S.D."/>
            <person name="Hettich R.L."/>
            <person name="Lynd L.R."/>
        </authorList>
    </citation>
    <scope>NUCLEOTIDE SEQUENCE [LARGE SCALE GENOMIC DNA]</scope>
    <source>
        <strain evidence="2">DSM 8691 / JW/SL-YS485</strain>
    </source>
</reference>
<dbReference type="AlphaFoldDB" id="I3VY29"/>
<sequence>MKGGESLQKKQKRSLFSMIFGGHKQEQPTGEYTQLRLLNGWLPVFTPFGQNAYASDTVRAAIDAIARNGAKLTPKHIRRANGQITPIHDNIEDLLRVQPNPYMNAYAFYYKIITQLYLQNNAFVFIDFDNTGNVRGFYPINPIYLDLIEYNGEVYAKFLFLSGDVIVLPYTDLIHLRRFYNDHDFYGQPNDMAIMQTLDVLNTINQGIENAIKSSAMLRGILKFTQAMLKDTDIKAQKDKFVADYMNITNNGGIAALDAKADYIPLDNDPKIINGPQMDLIEQKIYKYYGVSKEIIMSNYNEDQWNAFYESTIEPLAVQMSLEFTNKIFTEREKGFGNEIIFESNRLQYASNTTKTTLIQQLMPLGILTVNEAREILNMAPVEGGDVRLQSLNFVNAMKADDYQGVGGGDNNAGNTVSQNTNQ</sequence>
<dbReference type="eggNOG" id="COG4695">
    <property type="taxonomic scope" value="Bacteria"/>
</dbReference>
<gene>
    <name evidence="1" type="ordered locus">Tsac_2426</name>
</gene>
<protein>
    <submittedName>
        <fullName evidence="1">Phage portal protein, HK97 family</fullName>
    </submittedName>
</protein>
<dbReference type="Pfam" id="PF04860">
    <property type="entry name" value="Phage_portal"/>
    <property type="match status" value="1"/>
</dbReference>
<dbReference type="EMBL" id="CP003184">
    <property type="protein sequence ID" value="AFK87424.1"/>
    <property type="molecule type" value="Genomic_DNA"/>
</dbReference>
<organism evidence="1 2">
    <name type="scientific">Thermoanaerobacterium saccharolyticum (strain DSM 8691 / JW/SL-YS485)</name>
    <dbReference type="NCBI Taxonomy" id="1094508"/>
    <lineage>
        <taxon>Bacteria</taxon>
        <taxon>Bacillati</taxon>
        <taxon>Bacillota</taxon>
        <taxon>Clostridia</taxon>
        <taxon>Thermoanaerobacterales</taxon>
        <taxon>Thermoanaerobacteraceae</taxon>
        <taxon>Thermoanaerobacterium</taxon>
    </lineage>
</organism>
<keyword evidence="2" id="KW-1185">Reference proteome</keyword>
<evidence type="ECO:0000313" key="1">
    <source>
        <dbReference type="EMBL" id="AFK87424.1"/>
    </source>
</evidence>
<evidence type="ECO:0000313" key="2">
    <source>
        <dbReference type="Proteomes" id="UP000006178"/>
    </source>
</evidence>
<dbReference type="STRING" id="1094508.Tsac_2426"/>
<dbReference type="KEGG" id="tsh:Tsac_2426"/>
<proteinExistence type="predicted"/>
<dbReference type="Proteomes" id="UP000006178">
    <property type="component" value="Chromosome"/>
</dbReference>
<dbReference type="PATRIC" id="fig|1094508.3.peg.2461"/>
<name>I3VY29_THESW</name>
<accession>I3VY29</accession>